<evidence type="ECO:0000256" key="9">
    <source>
        <dbReference type="ARBA" id="ARBA00023204"/>
    </source>
</evidence>
<dbReference type="Proteomes" id="UP000245655">
    <property type="component" value="Unassembled WGS sequence"/>
</dbReference>
<dbReference type="PROSITE" id="PS51194">
    <property type="entry name" value="HELICASE_CTER"/>
    <property type="match status" value="1"/>
</dbReference>
<dbReference type="Pfam" id="PF03461">
    <property type="entry name" value="TRCF"/>
    <property type="match status" value="1"/>
</dbReference>
<evidence type="ECO:0000256" key="1">
    <source>
        <dbReference type="ARBA" id="ARBA00004496"/>
    </source>
</evidence>
<dbReference type="AlphaFoldDB" id="A0A2V2A4B9"/>
<protein>
    <recommendedName>
        <fullName evidence="12 13">Transcription-repair-coupling factor</fullName>
        <shortName evidence="13">TRCF</shortName>
        <ecNumber evidence="13">3.6.4.-</ecNumber>
    </recommendedName>
</protein>
<sequence length="1257" mass="141123">MPITALTDAFEPINQQLFPIQNAERRWLAPVHGAVSSLWLASLVQTPLWNVADRLKVVVTRDQNQLNQIETELAFCGVDAYVFPDWETLTYDELSPHQDIVSERINLLTDMPTSGVLLISVQALMHRVAPPSWLIGQHFDLSVGDRFDINTQRGLLAKAGYRAVENVFEPGEFAVRGSIIDIFAMGQPFPLRLDLFDDEIETIRFFNPQTQRTLTVDDLKTMMSGNDSSMGKESLSLLHKLPDISKPIEQFQILPAKEFPLDEGRETFRTNFATMFPNASSRKFELHKDVMAGIASSGLEYYQPLFFDLKAWTAESSLFAYLPSDALFITDELINEKQVDYWSQIQRRYEERRHDIDKPIVAPEWLYLLSNTLNEHLNHYPRVILSARTELASMTDVAAIDSDDSLLEDASLLVDSSLLQVDHQSDLQPQLPLTANKQQGLVTLSAQEPPQLTVNHQKAEPLTQLLEFLELQAQTATPVLIVAETAGRREILIELFKGKIDIKAYDSFEAFLAADKTNNVKGNKLPQVGLTVAPIERGVYVPERLVLISETQLFGRQVLQTRRRRQSGVSEEFLVKSVTEITEGSPVVHIEHGIGRYNGLITLDVGDGEQEFIHLKYADDASIYVPVANLQMINRYSGGDPALAPLHKIGSGKWDKAKQKALEQIHDVAAELLNMQARREAKVGIHFKIDASQYELFASQFAFEETPDQANAIHAVMEDMRQNQPMDRLICGDVGFGKTEVAMRAAFIAVSAGYQVAVLVPTTLLAGQHEDNFRDRFADWPVRIETLSRFGGKKHQETVLTDLAAGKVDIVIGTHKLLQPDVKFSNLGLMIVDEEHRFGVRHKERIKAIQTDVDSMSMTATPIPRTLNMALSGMRDMSIIATPPARRLAIKTFVMQKTDALMKEAILRELLRGGQVYLLHNDVASIERMAETIRELVPEARVGVAHGQMQERQLEQVMQQFYHKKFNVLVCSTIIETGIDVPNANTIIIERADKFGLAQLHQLRGRVGRSHHQAYCYLLVPSIKGLKGDAKRRLHAIERANTLGAGFMLASEDLEIRGAGEILGKQQSGNMQAIGFSLYMDMLERATKAIKAGKEPDLSTPLSLTSEINLHSSALIPEEYLHDVHQRLLFYKRISNADDKEALIDIRTEMIDRFGTLPEQTKQLFAIHGLRIQAEPLKINKIDASSNSMTLEFAPDTPVDALAIIKLIQSNGQRYRMNGASGIRYQDADKLATPQQRVTAIQELLRYFSEHMVAESA</sequence>
<evidence type="ECO:0000256" key="10">
    <source>
        <dbReference type="ARBA" id="ARBA00061104"/>
    </source>
</evidence>
<evidence type="ECO:0000256" key="7">
    <source>
        <dbReference type="ARBA" id="ARBA00022840"/>
    </source>
</evidence>
<name>A0A2V2A4B9_PSYIM</name>
<keyword evidence="3 13" id="KW-0547">Nucleotide-binding</keyword>
<evidence type="ECO:0000313" key="17">
    <source>
        <dbReference type="Proteomes" id="UP000245655"/>
    </source>
</evidence>
<dbReference type="InterPro" id="IPR014001">
    <property type="entry name" value="Helicase_ATP-bd"/>
</dbReference>
<evidence type="ECO:0000256" key="8">
    <source>
        <dbReference type="ARBA" id="ARBA00023125"/>
    </source>
</evidence>
<dbReference type="PANTHER" id="PTHR47964:SF1">
    <property type="entry name" value="ATP-DEPENDENT DNA HELICASE HOMOLOG RECG, CHLOROPLASTIC"/>
    <property type="match status" value="1"/>
</dbReference>
<comment type="similarity">
    <text evidence="11 13">In the C-terminal section; belongs to the helicase family. RecG subfamily.</text>
</comment>
<dbReference type="FunFam" id="3.40.50.300:FF:000546">
    <property type="entry name" value="Transcription-repair-coupling factor"/>
    <property type="match status" value="1"/>
</dbReference>
<dbReference type="SUPFAM" id="SSF143517">
    <property type="entry name" value="TRCF domain-like"/>
    <property type="match status" value="1"/>
</dbReference>
<feature type="domain" description="Helicase ATP-binding" evidence="14">
    <location>
        <begin position="719"/>
        <end position="880"/>
    </location>
</feature>
<dbReference type="SMART" id="SM00487">
    <property type="entry name" value="DEXDc"/>
    <property type="match status" value="1"/>
</dbReference>
<dbReference type="HAMAP" id="MF_00969">
    <property type="entry name" value="TRCF"/>
    <property type="match status" value="1"/>
</dbReference>
<dbReference type="RefSeq" id="WP_109590381.1">
    <property type="nucleotide sequence ID" value="NZ_CAJGZY010000010.1"/>
</dbReference>
<dbReference type="Gene3D" id="3.40.50.11180">
    <property type="match status" value="1"/>
</dbReference>
<evidence type="ECO:0000256" key="13">
    <source>
        <dbReference type="HAMAP-Rule" id="MF_00969"/>
    </source>
</evidence>
<evidence type="ECO:0000256" key="11">
    <source>
        <dbReference type="ARBA" id="ARBA00061399"/>
    </source>
</evidence>
<dbReference type="PROSITE" id="PS51192">
    <property type="entry name" value="HELICASE_ATP_BIND_1"/>
    <property type="match status" value="1"/>
</dbReference>
<comment type="function">
    <text evidence="13">Couples transcription and DNA repair by recognizing RNA polymerase (RNAP) stalled at DNA lesions. Mediates ATP-dependent release of RNAP and its truncated transcript from the DNA, and recruitment of nucleotide excision repair machinery to the damaged site.</text>
</comment>
<dbReference type="Gene3D" id="2.40.10.170">
    <property type="match status" value="1"/>
</dbReference>
<keyword evidence="5 13" id="KW-0378">Hydrolase</keyword>
<dbReference type="Gene3D" id="3.30.2060.10">
    <property type="entry name" value="Penicillin-binding protein 1b domain"/>
    <property type="match status" value="1"/>
</dbReference>
<dbReference type="GO" id="GO:0005524">
    <property type="term" value="F:ATP binding"/>
    <property type="evidence" value="ECO:0007669"/>
    <property type="project" value="UniProtKB-UniRule"/>
</dbReference>
<gene>
    <name evidence="13" type="primary">mfd</name>
    <name evidence="16" type="ORF">C8D84_103218</name>
</gene>
<dbReference type="GeneID" id="60254666"/>
<accession>A0A2V2A4B9</accession>
<dbReference type="SUPFAM" id="SSF141259">
    <property type="entry name" value="CarD-like"/>
    <property type="match status" value="1"/>
</dbReference>
<keyword evidence="17" id="KW-1185">Reference proteome</keyword>
<dbReference type="InterPro" id="IPR047112">
    <property type="entry name" value="RecG/Mfd"/>
</dbReference>
<dbReference type="CDD" id="cd17991">
    <property type="entry name" value="DEXHc_TRCF"/>
    <property type="match status" value="1"/>
</dbReference>
<dbReference type="Pfam" id="PF00271">
    <property type="entry name" value="Helicase_C"/>
    <property type="match status" value="1"/>
</dbReference>
<keyword evidence="7 13" id="KW-0067">ATP-binding</keyword>
<dbReference type="Pfam" id="PF17757">
    <property type="entry name" value="UvrB_inter"/>
    <property type="match status" value="1"/>
</dbReference>
<reference evidence="16 17" key="1">
    <citation type="submission" date="2018-05" db="EMBL/GenBank/DDBJ databases">
        <title>Genomic Encyclopedia of Type Strains, Phase IV (KMG-IV): sequencing the most valuable type-strain genomes for metagenomic binning, comparative biology and taxonomic classification.</title>
        <authorList>
            <person name="Goeker M."/>
        </authorList>
    </citation>
    <scope>NUCLEOTIDE SEQUENCE [LARGE SCALE GENOMIC DNA]</scope>
    <source>
        <strain evidence="16 17">DSM 7229</strain>
    </source>
</reference>
<dbReference type="InterPro" id="IPR003711">
    <property type="entry name" value="CarD-like/TRCF_RID"/>
</dbReference>
<keyword evidence="4 13" id="KW-0227">DNA damage</keyword>
<feature type="domain" description="Helicase C-terminal" evidence="15">
    <location>
        <begin position="902"/>
        <end position="1055"/>
    </location>
</feature>
<organism evidence="16 17">
    <name type="scientific">Psychrobacter immobilis</name>
    <dbReference type="NCBI Taxonomy" id="498"/>
    <lineage>
        <taxon>Bacteria</taxon>
        <taxon>Pseudomonadati</taxon>
        <taxon>Pseudomonadota</taxon>
        <taxon>Gammaproteobacteria</taxon>
        <taxon>Moraxellales</taxon>
        <taxon>Moraxellaceae</taxon>
        <taxon>Psychrobacter</taxon>
    </lineage>
</organism>
<dbReference type="EC" id="3.6.4.-" evidence="13"/>
<dbReference type="InterPro" id="IPR001650">
    <property type="entry name" value="Helicase_C-like"/>
</dbReference>
<dbReference type="InterPro" id="IPR011545">
    <property type="entry name" value="DEAD/DEAH_box_helicase_dom"/>
</dbReference>
<evidence type="ECO:0000256" key="3">
    <source>
        <dbReference type="ARBA" id="ARBA00022741"/>
    </source>
</evidence>
<dbReference type="InterPro" id="IPR036101">
    <property type="entry name" value="CarD-like/TRCF_RID_sf"/>
</dbReference>
<dbReference type="Gene3D" id="3.40.50.300">
    <property type="entry name" value="P-loop containing nucleotide triphosphate hydrolases"/>
    <property type="match status" value="2"/>
</dbReference>
<dbReference type="InterPro" id="IPR027417">
    <property type="entry name" value="P-loop_NTPase"/>
</dbReference>
<dbReference type="Pfam" id="PF00270">
    <property type="entry name" value="DEAD"/>
    <property type="match status" value="1"/>
</dbReference>
<comment type="similarity">
    <text evidence="10 13">In the N-terminal section; belongs to the UvrB family.</text>
</comment>
<evidence type="ECO:0000256" key="5">
    <source>
        <dbReference type="ARBA" id="ARBA00022801"/>
    </source>
</evidence>
<dbReference type="InterPro" id="IPR041471">
    <property type="entry name" value="UvrB_inter"/>
</dbReference>
<keyword evidence="2 13" id="KW-0963">Cytoplasm</keyword>
<dbReference type="GO" id="GO:0016787">
    <property type="term" value="F:hydrolase activity"/>
    <property type="evidence" value="ECO:0007669"/>
    <property type="project" value="UniProtKB-KW"/>
</dbReference>
<dbReference type="GO" id="GO:0003684">
    <property type="term" value="F:damaged DNA binding"/>
    <property type="evidence" value="ECO:0007669"/>
    <property type="project" value="InterPro"/>
</dbReference>
<dbReference type="Gene3D" id="3.90.1150.50">
    <property type="entry name" value="Transcription-repair-coupling factor, D7 domain"/>
    <property type="match status" value="1"/>
</dbReference>
<keyword evidence="8 13" id="KW-0238">DNA-binding</keyword>
<dbReference type="Pfam" id="PF02559">
    <property type="entry name" value="CarD_TRCF_RID"/>
    <property type="match status" value="1"/>
</dbReference>
<dbReference type="GO" id="GO:0003678">
    <property type="term" value="F:DNA helicase activity"/>
    <property type="evidence" value="ECO:0007669"/>
    <property type="project" value="TreeGrafter"/>
</dbReference>
<proteinExistence type="inferred from homology"/>
<dbReference type="EMBL" id="QGGM01000003">
    <property type="protein sequence ID" value="PWK14191.1"/>
    <property type="molecule type" value="Genomic_DNA"/>
</dbReference>
<dbReference type="SMART" id="SM00982">
    <property type="entry name" value="TRCF"/>
    <property type="match status" value="1"/>
</dbReference>
<evidence type="ECO:0000256" key="6">
    <source>
        <dbReference type="ARBA" id="ARBA00022806"/>
    </source>
</evidence>
<dbReference type="InterPro" id="IPR005118">
    <property type="entry name" value="TRCF_C"/>
</dbReference>
<evidence type="ECO:0000256" key="2">
    <source>
        <dbReference type="ARBA" id="ARBA00022490"/>
    </source>
</evidence>
<dbReference type="GO" id="GO:0006355">
    <property type="term" value="P:regulation of DNA-templated transcription"/>
    <property type="evidence" value="ECO:0007669"/>
    <property type="project" value="UniProtKB-UniRule"/>
</dbReference>
<dbReference type="SUPFAM" id="SSF52540">
    <property type="entry name" value="P-loop containing nucleoside triphosphate hydrolases"/>
    <property type="match status" value="4"/>
</dbReference>
<dbReference type="PANTHER" id="PTHR47964">
    <property type="entry name" value="ATP-DEPENDENT DNA HELICASE HOMOLOG RECG, CHLOROPLASTIC"/>
    <property type="match status" value="1"/>
</dbReference>
<keyword evidence="6" id="KW-0347">Helicase</keyword>
<evidence type="ECO:0000259" key="15">
    <source>
        <dbReference type="PROSITE" id="PS51194"/>
    </source>
</evidence>
<evidence type="ECO:0000256" key="12">
    <source>
        <dbReference type="ARBA" id="ARBA00070128"/>
    </source>
</evidence>
<keyword evidence="9 13" id="KW-0234">DNA repair</keyword>
<dbReference type="FunFam" id="3.40.50.300:FF:000300">
    <property type="entry name" value="Transcription-repair-coupling factor"/>
    <property type="match status" value="1"/>
</dbReference>
<evidence type="ECO:0000313" key="16">
    <source>
        <dbReference type="EMBL" id="PWK14191.1"/>
    </source>
</evidence>
<dbReference type="InterPro" id="IPR004576">
    <property type="entry name" value="Mfd"/>
</dbReference>
<comment type="caution">
    <text evidence="16">The sequence shown here is derived from an EMBL/GenBank/DDBJ whole genome shotgun (WGS) entry which is preliminary data.</text>
</comment>
<dbReference type="SMART" id="SM00490">
    <property type="entry name" value="HELICc"/>
    <property type="match status" value="1"/>
</dbReference>
<dbReference type="Pfam" id="PF21132">
    <property type="entry name" value="MFD_D3"/>
    <property type="match status" value="1"/>
</dbReference>
<dbReference type="Gene3D" id="3.40.50.11140">
    <property type="match status" value="1"/>
</dbReference>
<evidence type="ECO:0000259" key="14">
    <source>
        <dbReference type="PROSITE" id="PS51192"/>
    </source>
</evidence>
<dbReference type="InterPro" id="IPR048635">
    <property type="entry name" value="MFD_D3"/>
</dbReference>
<dbReference type="InterPro" id="IPR037235">
    <property type="entry name" value="TRCF-like_C_D7"/>
</dbReference>
<dbReference type="GO" id="GO:0000716">
    <property type="term" value="P:transcription-coupled nucleotide-excision repair, DNA damage recognition"/>
    <property type="evidence" value="ECO:0007669"/>
    <property type="project" value="UniProtKB-UniRule"/>
</dbReference>
<dbReference type="SMART" id="SM01058">
    <property type="entry name" value="CarD_TRCF"/>
    <property type="match status" value="1"/>
</dbReference>
<dbReference type="GO" id="GO:0005737">
    <property type="term" value="C:cytoplasm"/>
    <property type="evidence" value="ECO:0007669"/>
    <property type="project" value="UniProtKB-SubCell"/>
</dbReference>
<evidence type="ECO:0000256" key="4">
    <source>
        <dbReference type="ARBA" id="ARBA00022763"/>
    </source>
</evidence>
<dbReference type="NCBIfam" id="TIGR00580">
    <property type="entry name" value="mfd"/>
    <property type="match status" value="1"/>
</dbReference>
<comment type="subcellular location">
    <subcellularLocation>
        <location evidence="1 13">Cytoplasm</location>
    </subcellularLocation>
</comment>